<evidence type="ECO:0000256" key="6">
    <source>
        <dbReference type="ARBA" id="ARBA00023170"/>
    </source>
</evidence>
<name>A0A6P8HTU0_ACTTE</name>
<keyword evidence="2 8" id="KW-0812">Transmembrane</keyword>
<keyword evidence="7 8" id="KW-0807">Transducer</keyword>
<dbReference type="GeneID" id="116295225"/>
<evidence type="ECO:0000256" key="7">
    <source>
        <dbReference type="ARBA" id="ARBA00023224"/>
    </source>
</evidence>
<proteinExistence type="inferred from homology"/>
<evidence type="ECO:0000256" key="4">
    <source>
        <dbReference type="ARBA" id="ARBA00023040"/>
    </source>
</evidence>
<dbReference type="AlphaFoldDB" id="A0A6P8HTU0"/>
<dbReference type="CDD" id="cd00637">
    <property type="entry name" value="7tm_classA_rhodopsin-like"/>
    <property type="match status" value="1"/>
</dbReference>
<dbReference type="PROSITE" id="PS00237">
    <property type="entry name" value="G_PROTEIN_RECEP_F1_1"/>
    <property type="match status" value="1"/>
</dbReference>
<feature type="transmembrane region" description="Helical" evidence="9">
    <location>
        <begin position="258"/>
        <end position="279"/>
    </location>
</feature>
<keyword evidence="5 9" id="KW-0472">Membrane</keyword>
<evidence type="ECO:0000256" key="1">
    <source>
        <dbReference type="ARBA" id="ARBA00004141"/>
    </source>
</evidence>
<keyword evidence="3 9" id="KW-1133">Transmembrane helix</keyword>
<dbReference type="Proteomes" id="UP000515163">
    <property type="component" value="Unplaced"/>
</dbReference>
<feature type="transmembrane region" description="Helical" evidence="9">
    <location>
        <begin position="299"/>
        <end position="324"/>
    </location>
</feature>
<dbReference type="InterPro" id="IPR017452">
    <property type="entry name" value="GPCR_Rhodpsn_7TM"/>
</dbReference>
<keyword evidence="4 8" id="KW-0297">G-protein coupled receptor</keyword>
<dbReference type="Gene3D" id="1.20.1070.10">
    <property type="entry name" value="Rhodopsin 7-helix transmembrane proteins"/>
    <property type="match status" value="1"/>
</dbReference>
<dbReference type="KEGG" id="aten:116295225"/>
<sequence>MSNTNSSLQPNSTFNSSFPHQQFTPPWILNIPDSYRISFILSYTLILVLSVVGNTSIIAIVARNLSMRSTINYLIANMAATDLAASVVVTARLFSVMHNLSKAWAAHGVFGNMMCKLCPYIRDVSIAVSIQSMAAIAFDRFFAVVFPMRPTPRILGIRVLLPAIWFIALGYFSVELVTYKLISIYGVEFCYFIWPSGVDGRKADNIFYFTTVTFLFLLPLLVVSFVYAVIALKIRRQVVPGEQSSSSETRRRKRNKNVIKMAVSIVFCFFVCWFPYHVFNFLLGFVWNGNVPQVIRRHFGLIYDIIILVSYVSLIINPYICFVFSSNYRKSLRNLFPFSLFFATRIGSLDDTSQRSATNRVQQTEMYFISQ</sequence>
<feature type="transmembrane region" description="Helical" evidence="9">
    <location>
        <begin position="40"/>
        <end position="62"/>
    </location>
</feature>
<keyword evidence="6 8" id="KW-0675">Receptor</keyword>
<evidence type="ECO:0000259" key="10">
    <source>
        <dbReference type="PROSITE" id="PS50262"/>
    </source>
</evidence>
<evidence type="ECO:0000256" key="8">
    <source>
        <dbReference type="RuleBase" id="RU000688"/>
    </source>
</evidence>
<feature type="domain" description="G-protein coupled receptors family 1 profile" evidence="10">
    <location>
        <begin position="53"/>
        <end position="321"/>
    </location>
</feature>
<gene>
    <name evidence="12" type="primary">LOC116295225</name>
</gene>
<comment type="similarity">
    <text evidence="8">Belongs to the G-protein coupled receptor 1 family.</text>
</comment>
<dbReference type="PANTHER" id="PTHR45695:SF9">
    <property type="entry name" value="LEUCOKININ RECEPTOR"/>
    <property type="match status" value="1"/>
</dbReference>
<dbReference type="PROSITE" id="PS50262">
    <property type="entry name" value="G_PROTEIN_RECEP_F1_2"/>
    <property type="match status" value="1"/>
</dbReference>
<dbReference type="OrthoDB" id="5981253at2759"/>
<evidence type="ECO:0000256" key="9">
    <source>
        <dbReference type="SAM" id="Phobius"/>
    </source>
</evidence>
<dbReference type="PRINTS" id="PR00237">
    <property type="entry name" value="GPCRRHODOPSN"/>
</dbReference>
<comment type="subcellular location">
    <subcellularLocation>
        <location evidence="1">Membrane</location>
        <topology evidence="1">Multi-pass membrane protein</topology>
    </subcellularLocation>
</comment>
<dbReference type="SUPFAM" id="SSF81321">
    <property type="entry name" value="Family A G protein-coupled receptor-like"/>
    <property type="match status" value="1"/>
</dbReference>
<dbReference type="Pfam" id="PF00001">
    <property type="entry name" value="7tm_1"/>
    <property type="match status" value="1"/>
</dbReference>
<evidence type="ECO:0000256" key="3">
    <source>
        <dbReference type="ARBA" id="ARBA00022989"/>
    </source>
</evidence>
<evidence type="ECO:0000313" key="11">
    <source>
        <dbReference type="Proteomes" id="UP000515163"/>
    </source>
</evidence>
<dbReference type="SMART" id="SM01381">
    <property type="entry name" value="7TM_GPCR_Srsx"/>
    <property type="match status" value="1"/>
</dbReference>
<dbReference type="GO" id="GO:0005886">
    <property type="term" value="C:plasma membrane"/>
    <property type="evidence" value="ECO:0007669"/>
    <property type="project" value="TreeGrafter"/>
</dbReference>
<feature type="transmembrane region" description="Helical" evidence="9">
    <location>
        <begin position="155"/>
        <end position="174"/>
    </location>
</feature>
<evidence type="ECO:0000256" key="2">
    <source>
        <dbReference type="ARBA" id="ARBA00022692"/>
    </source>
</evidence>
<feature type="transmembrane region" description="Helical" evidence="9">
    <location>
        <begin position="206"/>
        <end position="230"/>
    </location>
</feature>
<protein>
    <submittedName>
        <fullName evidence="12">Substance-P receptor-like</fullName>
    </submittedName>
</protein>
<evidence type="ECO:0000313" key="12">
    <source>
        <dbReference type="RefSeq" id="XP_031558846.1"/>
    </source>
</evidence>
<dbReference type="RefSeq" id="XP_031558846.1">
    <property type="nucleotide sequence ID" value="XM_031702986.1"/>
</dbReference>
<dbReference type="InterPro" id="IPR000276">
    <property type="entry name" value="GPCR_Rhodpsn"/>
</dbReference>
<keyword evidence="11" id="KW-1185">Reference proteome</keyword>
<evidence type="ECO:0000256" key="5">
    <source>
        <dbReference type="ARBA" id="ARBA00023136"/>
    </source>
</evidence>
<dbReference type="InParanoid" id="A0A6P8HTU0"/>
<organism evidence="11 12">
    <name type="scientific">Actinia tenebrosa</name>
    <name type="common">Australian red waratah sea anemone</name>
    <dbReference type="NCBI Taxonomy" id="6105"/>
    <lineage>
        <taxon>Eukaryota</taxon>
        <taxon>Metazoa</taxon>
        <taxon>Cnidaria</taxon>
        <taxon>Anthozoa</taxon>
        <taxon>Hexacorallia</taxon>
        <taxon>Actiniaria</taxon>
        <taxon>Actiniidae</taxon>
        <taxon>Actinia</taxon>
    </lineage>
</organism>
<feature type="transmembrane region" description="Helical" evidence="9">
    <location>
        <begin position="74"/>
        <end position="94"/>
    </location>
</feature>
<accession>A0A6P8HTU0</accession>
<reference evidence="12" key="1">
    <citation type="submission" date="2025-08" db="UniProtKB">
        <authorList>
            <consortium name="RefSeq"/>
        </authorList>
    </citation>
    <scope>IDENTIFICATION</scope>
    <source>
        <tissue evidence="12">Tentacle</tissue>
    </source>
</reference>
<dbReference type="PANTHER" id="PTHR45695">
    <property type="entry name" value="LEUCOKININ RECEPTOR-RELATED"/>
    <property type="match status" value="1"/>
</dbReference>
<dbReference type="GO" id="GO:0004930">
    <property type="term" value="F:G protein-coupled receptor activity"/>
    <property type="evidence" value="ECO:0007669"/>
    <property type="project" value="UniProtKB-KW"/>
</dbReference>